<accession>A0A3B0VDR0</accession>
<evidence type="ECO:0000313" key="3">
    <source>
        <dbReference type="EMBL" id="VAW30116.1"/>
    </source>
</evidence>
<dbReference type="InterPro" id="IPR003812">
    <property type="entry name" value="Fido"/>
</dbReference>
<dbReference type="Gene3D" id="1.10.260.40">
    <property type="entry name" value="lambda repressor-like DNA-binding domains"/>
    <property type="match status" value="1"/>
</dbReference>
<dbReference type="InterPro" id="IPR040198">
    <property type="entry name" value="Fido_containing"/>
</dbReference>
<gene>
    <name evidence="3" type="ORF">MNBD_BACTEROID07-1002</name>
</gene>
<proteinExistence type="predicted"/>
<organism evidence="3">
    <name type="scientific">hydrothermal vent metagenome</name>
    <dbReference type="NCBI Taxonomy" id="652676"/>
    <lineage>
        <taxon>unclassified sequences</taxon>
        <taxon>metagenomes</taxon>
        <taxon>ecological metagenomes</taxon>
    </lineage>
</organism>
<dbReference type="Gene3D" id="1.10.3290.10">
    <property type="entry name" value="Fido-like domain"/>
    <property type="match status" value="1"/>
</dbReference>
<dbReference type="Pfam" id="PF01381">
    <property type="entry name" value="HTH_3"/>
    <property type="match status" value="1"/>
</dbReference>
<dbReference type="PANTHER" id="PTHR13504:SF38">
    <property type="entry name" value="FIDO DOMAIN-CONTAINING PROTEIN"/>
    <property type="match status" value="1"/>
</dbReference>
<dbReference type="PANTHER" id="PTHR13504">
    <property type="entry name" value="FIDO DOMAIN-CONTAINING PROTEIN DDB_G0283145"/>
    <property type="match status" value="1"/>
</dbReference>
<dbReference type="SUPFAM" id="SSF47413">
    <property type="entry name" value="lambda repressor-like DNA-binding domains"/>
    <property type="match status" value="1"/>
</dbReference>
<sequence>MKASGFSQEQVAQRLVVSFATLNSWVNERSQPRKKKLAKIENLYIEIVGSDQIDETLFVRTINRTQSLHLTPKQIVASKKVLDDLMTTLIYHSNTIEGNTMTLSDVRKVIFENKTLSNRTAIEQAEARNHRSALEWLLHKLVDEKSSLKIDEQLILDIHLRLMNGIISDAGQYRQHSVRIMGAHVPTANWQTIPSRVSRLVKLIDSATDNNIVRSLARSHAVFEQIHPFSDGNGRVGRLLMLAQALRANYAPPVVVQWRKHAYYRYLELAQTSEKHKPLELFIAQSMRYSYDEIAKGGRN</sequence>
<dbReference type="InterPro" id="IPR036597">
    <property type="entry name" value="Fido-like_dom_sf"/>
</dbReference>
<feature type="domain" description="Fido" evidence="2">
    <location>
        <begin position="150"/>
        <end position="285"/>
    </location>
</feature>
<dbReference type="CDD" id="cd00093">
    <property type="entry name" value="HTH_XRE"/>
    <property type="match status" value="1"/>
</dbReference>
<evidence type="ECO:0000259" key="1">
    <source>
        <dbReference type="PROSITE" id="PS50943"/>
    </source>
</evidence>
<dbReference type="PROSITE" id="PS50943">
    <property type="entry name" value="HTH_CROC1"/>
    <property type="match status" value="1"/>
</dbReference>
<name>A0A3B0VDR0_9ZZZZ</name>
<dbReference type="AlphaFoldDB" id="A0A3B0VDR0"/>
<dbReference type="InterPro" id="IPR010982">
    <property type="entry name" value="Lambda_DNA-bd_dom_sf"/>
</dbReference>
<reference evidence="3" key="1">
    <citation type="submission" date="2018-06" db="EMBL/GenBank/DDBJ databases">
        <authorList>
            <person name="Zhirakovskaya E."/>
        </authorList>
    </citation>
    <scope>NUCLEOTIDE SEQUENCE</scope>
</reference>
<dbReference type="Pfam" id="PF02661">
    <property type="entry name" value="Fic"/>
    <property type="match status" value="1"/>
</dbReference>
<dbReference type="SUPFAM" id="SSF140931">
    <property type="entry name" value="Fic-like"/>
    <property type="match status" value="1"/>
</dbReference>
<evidence type="ECO:0000259" key="2">
    <source>
        <dbReference type="PROSITE" id="PS51459"/>
    </source>
</evidence>
<dbReference type="InterPro" id="IPR001387">
    <property type="entry name" value="Cro/C1-type_HTH"/>
</dbReference>
<dbReference type="EMBL" id="UOET01000477">
    <property type="protein sequence ID" value="VAW30116.1"/>
    <property type="molecule type" value="Genomic_DNA"/>
</dbReference>
<dbReference type="GO" id="GO:0003677">
    <property type="term" value="F:DNA binding"/>
    <property type="evidence" value="ECO:0007669"/>
    <property type="project" value="InterPro"/>
</dbReference>
<dbReference type="PROSITE" id="PS51459">
    <property type="entry name" value="FIDO"/>
    <property type="match status" value="1"/>
</dbReference>
<feature type="domain" description="HTH cro/C1-type" evidence="1">
    <location>
        <begin position="2"/>
        <end position="50"/>
    </location>
</feature>
<protein>
    <submittedName>
        <fullName evidence="3">Uncharacterized protein</fullName>
    </submittedName>
</protein>